<dbReference type="OrthoDB" id="5420534at2"/>
<evidence type="ECO:0008006" key="3">
    <source>
        <dbReference type="Google" id="ProtNLM"/>
    </source>
</evidence>
<name>A0A5D6W9W0_9FIRM</name>
<sequence>MDYSVEYRKGGMPLSAFQQKYQDCATYLTYCQQCPNYNTVWSCPPLPFDVADYLEKFQWMYVIGAKINLSPQVIKAADTAEKVKAMGWDIVVAVKLAMEERLRRLEQQLPGSVSFSSGGCNLCRACSRKEGASCRRPEKMRYSLDAFGFNLTAIANDMLGIEIQWCKERLPDYFTLVHGLATTEKISDRMWERWEDAFELAAD</sequence>
<organism evidence="1 2">
    <name type="scientific">Selenomonas ruminis</name>
    <dbReference type="NCBI Taxonomy" id="2593411"/>
    <lineage>
        <taxon>Bacteria</taxon>
        <taxon>Bacillati</taxon>
        <taxon>Bacillota</taxon>
        <taxon>Negativicutes</taxon>
        <taxon>Selenomonadales</taxon>
        <taxon>Selenomonadaceae</taxon>
        <taxon>Selenomonas</taxon>
    </lineage>
</organism>
<dbReference type="RefSeq" id="WP_149170243.1">
    <property type="nucleotide sequence ID" value="NZ_VTOY01000001.1"/>
</dbReference>
<gene>
    <name evidence="1" type="ORF">FZ040_00765</name>
</gene>
<accession>A0A5D6W9W0</accession>
<reference evidence="1 2" key="1">
    <citation type="submission" date="2019-08" db="EMBL/GenBank/DDBJ databases">
        <title>Selenomonas sp. mPRGC5 and Selenomonas sp. mPRGC8 isolated from ruminal fluid of dairy goat (Capra hircus).</title>
        <authorList>
            <person name="Poothong S."/>
            <person name="Nuengjamnong C."/>
            <person name="Tanasupawat S."/>
        </authorList>
    </citation>
    <scope>NUCLEOTIDE SEQUENCE [LARGE SCALE GENOMIC DNA]</scope>
    <source>
        <strain evidence="2">mPRGC5</strain>
    </source>
</reference>
<proteinExistence type="predicted"/>
<evidence type="ECO:0000313" key="2">
    <source>
        <dbReference type="Proteomes" id="UP000323646"/>
    </source>
</evidence>
<dbReference type="EMBL" id="VTOY01000001">
    <property type="protein sequence ID" value="TYZ24610.1"/>
    <property type="molecule type" value="Genomic_DNA"/>
</dbReference>
<dbReference type="AlphaFoldDB" id="A0A5D6W9W0"/>
<dbReference type="Pfam" id="PF10050">
    <property type="entry name" value="DUF2284"/>
    <property type="match status" value="1"/>
</dbReference>
<evidence type="ECO:0000313" key="1">
    <source>
        <dbReference type="EMBL" id="TYZ24610.1"/>
    </source>
</evidence>
<protein>
    <recommendedName>
        <fullName evidence="3">DUF2284 domain-containing protein</fullName>
    </recommendedName>
</protein>
<dbReference type="Proteomes" id="UP000323646">
    <property type="component" value="Unassembled WGS sequence"/>
</dbReference>
<comment type="caution">
    <text evidence="1">The sequence shown here is derived from an EMBL/GenBank/DDBJ whole genome shotgun (WGS) entry which is preliminary data.</text>
</comment>
<keyword evidence="2" id="KW-1185">Reference proteome</keyword>
<dbReference type="InterPro" id="IPR019271">
    <property type="entry name" value="DUF2284_metal-binding"/>
</dbReference>